<evidence type="ECO:0000256" key="1">
    <source>
        <dbReference type="ARBA" id="ARBA00022908"/>
    </source>
</evidence>
<dbReference type="Gene3D" id="3.40.50.1390">
    <property type="entry name" value="Resolvase, N-terminal catalytic domain"/>
    <property type="match status" value="1"/>
</dbReference>
<protein>
    <submittedName>
        <fullName evidence="7">Recombinase family protein</fullName>
    </submittedName>
</protein>
<dbReference type="PROSITE" id="PS00398">
    <property type="entry name" value="RECOMBINASES_2"/>
    <property type="match status" value="1"/>
</dbReference>
<evidence type="ECO:0000256" key="3">
    <source>
        <dbReference type="ARBA" id="ARBA00023172"/>
    </source>
</evidence>
<keyword evidence="3" id="KW-0233">DNA recombination</keyword>
<dbReference type="PANTHER" id="PTHR30461">
    <property type="entry name" value="DNA-INVERTASE FROM LAMBDOID PROPHAGE"/>
    <property type="match status" value="1"/>
</dbReference>
<dbReference type="PROSITE" id="PS51736">
    <property type="entry name" value="RECOMBINASES_3"/>
    <property type="match status" value="1"/>
</dbReference>
<feature type="domain" description="Resolvase/invertase-type recombinase catalytic" evidence="6">
    <location>
        <begin position="2"/>
        <end position="137"/>
    </location>
</feature>
<evidence type="ECO:0000256" key="2">
    <source>
        <dbReference type="ARBA" id="ARBA00023125"/>
    </source>
</evidence>
<dbReference type="SMART" id="SM00857">
    <property type="entry name" value="Resolvase"/>
    <property type="match status" value="1"/>
</dbReference>
<sequence>MTTYGYARVSTPRQNITPQVKALRAAGIPKDRIFQDKSTGRVVNRPGLNGLLAAIQPGDIVMCWKVDRLGRTFIECAQVAARLMECKVNIKALTGGADSSTPEGRFMLHALLAVAELETELRAERQAAGLEDAREKRAKAGRQGVGGGRRPTLTSRQRQHAMQMRAEGRSITEIQRLFNVSRGVAQRAAAGRETTLDDEDFKTPADRERLRRANAMLDRLEPRQIDIEDAIRAA</sequence>
<dbReference type="InterPro" id="IPR006119">
    <property type="entry name" value="Resolv_N"/>
</dbReference>
<dbReference type="CDD" id="cd03768">
    <property type="entry name" value="SR_ResInv"/>
    <property type="match status" value="1"/>
</dbReference>
<dbReference type="Pfam" id="PF00239">
    <property type="entry name" value="Resolvase"/>
    <property type="match status" value="1"/>
</dbReference>
<name>A0ABZ3DAH8_9PROT</name>
<dbReference type="RefSeq" id="WP_342629984.1">
    <property type="nucleotide sequence ID" value="NZ_CP152276.1"/>
</dbReference>
<evidence type="ECO:0000313" key="7">
    <source>
        <dbReference type="EMBL" id="XAE44777.1"/>
    </source>
</evidence>
<feature type="region of interest" description="Disordered" evidence="5">
    <location>
        <begin position="128"/>
        <end position="158"/>
    </location>
</feature>
<dbReference type="InterPro" id="IPR036162">
    <property type="entry name" value="Resolvase-like_N_sf"/>
</dbReference>
<organism evidence="7 8">
    <name type="scientific">Nguyenibacter vanlangensis</name>
    <dbReference type="NCBI Taxonomy" id="1216886"/>
    <lineage>
        <taxon>Bacteria</taxon>
        <taxon>Pseudomonadati</taxon>
        <taxon>Pseudomonadota</taxon>
        <taxon>Alphaproteobacteria</taxon>
        <taxon>Acetobacterales</taxon>
        <taxon>Acetobacteraceae</taxon>
        <taxon>Nguyenibacter</taxon>
    </lineage>
</organism>
<feature type="active site" description="O-(5'-phospho-DNA)-serine intermediate" evidence="4">
    <location>
        <position position="10"/>
    </location>
</feature>
<dbReference type="InterPro" id="IPR050639">
    <property type="entry name" value="SSR_resolvase"/>
</dbReference>
<evidence type="ECO:0000259" key="6">
    <source>
        <dbReference type="PROSITE" id="PS51736"/>
    </source>
</evidence>
<reference evidence="7 8" key="1">
    <citation type="submission" date="2024-04" db="EMBL/GenBank/DDBJ databases">
        <title>Complete genome sequence of Nguyenibacter vanlangesis HBCM-1154, a strain capable of nitrogen fixation, IAA production, and phosphorus solubilization isolated from sugarcane soil.</title>
        <authorList>
            <person name="MY HANH P."/>
        </authorList>
    </citation>
    <scope>NUCLEOTIDE SEQUENCE [LARGE SCALE GENOMIC DNA]</scope>
    <source>
        <strain evidence="7 8">HBCM 1154</strain>
    </source>
</reference>
<dbReference type="SUPFAM" id="SSF53041">
    <property type="entry name" value="Resolvase-like"/>
    <property type="match status" value="1"/>
</dbReference>
<evidence type="ECO:0000256" key="4">
    <source>
        <dbReference type="PROSITE-ProRule" id="PRU10137"/>
    </source>
</evidence>
<evidence type="ECO:0000313" key="8">
    <source>
        <dbReference type="Proteomes" id="UP001449795"/>
    </source>
</evidence>
<evidence type="ECO:0000256" key="5">
    <source>
        <dbReference type="SAM" id="MobiDB-lite"/>
    </source>
</evidence>
<proteinExistence type="predicted"/>
<dbReference type="PROSITE" id="PS00397">
    <property type="entry name" value="RECOMBINASES_1"/>
    <property type="match status" value="1"/>
</dbReference>
<dbReference type="InterPro" id="IPR006118">
    <property type="entry name" value="Recombinase_CS"/>
</dbReference>
<accession>A0ABZ3DAH8</accession>
<dbReference type="PANTHER" id="PTHR30461:SF2">
    <property type="entry name" value="SERINE RECOMBINASE PINE-RELATED"/>
    <property type="match status" value="1"/>
</dbReference>
<dbReference type="EMBL" id="CP152276">
    <property type="protein sequence ID" value="XAE44777.1"/>
    <property type="molecule type" value="Genomic_DNA"/>
</dbReference>
<keyword evidence="8" id="KW-1185">Reference proteome</keyword>
<gene>
    <name evidence="7" type="ORF">AAC691_10315</name>
</gene>
<keyword evidence="2" id="KW-0238">DNA-binding</keyword>
<dbReference type="Proteomes" id="UP001449795">
    <property type="component" value="Chromosome"/>
</dbReference>
<keyword evidence="1" id="KW-0229">DNA integration</keyword>